<dbReference type="Pfam" id="PF07495">
    <property type="entry name" value="Y_Y_Y"/>
    <property type="match status" value="1"/>
</dbReference>
<evidence type="ECO:0000256" key="4">
    <source>
        <dbReference type="SAM" id="Phobius"/>
    </source>
</evidence>
<dbReference type="PANTHER" id="PTHR24421:SF62">
    <property type="entry name" value="SENSORY TRANSDUCTION HISTIDINE KINASE"/>
    <property type="match status" value="1"/>
</dbReference>
<organism evidence="6 7">
    <name type="scientific">Acidicapsa dinghuensis</name>
    <dbReference type="NCBI Taxonomy" id="2218256"/>
    <lineage>
        <taxon>Bacteria</taxon>
        <taxon>Pseudomonadati</taxon>
        <taxon>Acidobacteriota</taxon>
        <taxon>Terriglobia</taxon>
        <taxon>Terriglobales</taxon>
        <taxon>Acidobacteriaceae</taxon>
        <taxon>Acidicapsa</taxon>
    </lineage>
</organism>
<dbReference type="PROSITE" id="PS51257">
    <property type="entry name" value="PROKAR_LIPOPROTEIN"/>
    <property type="match status" value="1"/>
</dbReference>
<dbReference type="EMBL" id="JBHSPH010000008">
    <property type="protein sequence ID" value="MFC5864127.1"/>
    <property type="molecule type" value="Genomic_DNA"/>
</dbReference>
<dbReference type="RefSeq" id="WP_263340805.1">
    <property type="nucleotide sequence ID" value="NZ_JAGSYH010000006.1"/>
</dbReference>
<dbReference type="CDD" id="cd16917">
    <property type="entry name" value="HATPase_UhpB-NarQ-NarX-like"/>
    <property type="match status" value="1"/>
</dbReference>
<dbReference type="Gene3D" id="1.20.5.1930">
    <property type="match status" value="1"/>
</dbReference>
<dbReference type="InterPro" id="IPR015943">
    <property type="entry name" value="WD40/YVTN_repeat-like_dom_sf"/>
</dbReference>
<keyword evidence="4" id="KW-0472">Membrane</keyword>
<dbReference type="InterPro" id="IPR005467">
    <property type="entry name" value="His_kinase_dom"/>
</dbReference>
<dbReference type="InterPro" id="IPR011123">
    <property type="entry name" value="Y_Y_Y"/>
</dbReference>
<dbReference type="SUPFAM" id="SSF63829">
    <property type="entry name" value="Calcium-dependent phosphotriesterase"/>
    <property type="match status" value="3"/>
</dbReference>
<feature type="domain" description="Histidine kinase" evidence="5">
    <location>
        <begin position="939"/>
        <end position="1024"/>
    </location>
</feature>
<comment type="caution">
    <text evidence="6">The sequence shown here is derived from an EMBL/GenBank/DDBJ whole genome shotgun (WGS) entry which is preliminary data.</text>
</comment>
<keyword evidence="4" id="KW-1133">Transmembrane helix</keyword>
<evidence type="ECO:0000256" key="2">
    <source>
        <dbReference type="ARBA" id="ARBA00022777"/>
    </source>
</evidence>
<dbReference type="PANTHER" id="PTHR24421">
    <property type="entry name" value="NITRATE/NITRITE SENSOR PROTEIN NARX-RELATED"/>
    <property type="match status" value="1"/>
</dbReference>
<dbReference type="InterPro" id="IPR013783">
    <property type="entry name" value="Ig-like_fold"/>
</dbReference>
<evidence type="ECO:0000256" key="3">
    <source>
        <dbReference type="ARBA" id="ARBA00023012"/>
    </source>
</evidence>
<feature type="transmembrane region" description="Helical" evidence="4">
    <location>
        <begin position="785"/>
        <end position="803"/>
    </location>
</feature>
<reference evidence="7" key="1">
    <citation type="journal article" date="2019" name="Int. J. Syst. Evol. Microbiol.">
        <title>The Global Catalogue of Microorganisms (GCM) 10K type strain sequencing project: providing services to taxonomists for standard genome sequencing and annotation.</title>
        <authorList>
            <consortium name="The Broad Institute Genomics Platform"/>
            <consortium name="The Broad Institute Genome Sequencing Center for Infectious Disease"/>
            <person name="Wu L."/>
            <person name="Ma J."/>
        </authorList>
    </citation>
    <scope>NUCLEOTIDE SEQUENCE [LARGE SCALE GENOMIC DNA]</scope>
    <source>
        <strain evidence="7">JCM 4087</strain>
    </source>
</reference>
<protein>
    <submittedName>
        <fullName evidence="6">Two-component regulator propeller domain-containing protein</fullName>
    </submittedName>
</protein>
<dbReference type="InterPro" id="IPR036890">
    <property type="entry name" value="HATPase_C_sf"/>
</dbReference>
<accession>A0ABW1EIK1</accession>
<proteinExistence type="predicted"/>
<dbReference type="Gene3D" id="3.30.565.10">
    <property type="entry name" value="Histidine kinase-like ATPase, C-terminal domain"/>
    <property type="match status" value="1"/>
</dbReference>
<dbReference type="Gene3D" id="2.60.40.10">
    <property type="entry name" value="Immunoglobulins"/>
    <property type="match status" value="1"/>
</dbReference>
<evidence type="ECO:0000313" key="6">
    <source>
        <dbReference type="EMBL" id="MFC5864127.1"/>
    </source>
</evidence>
<dbReference type="InterPro" id="IPR050482">
    <property type="entry name" value="Sensor_HK_TwoCompSys"/>
</dbReference>
<dbReference type="InterPro" id="IPR003594">
    <property type="entry name" value="HATPase_dom"/>
</dbReference>
<keyword evidence="7" id="KW-1185">Reference proteome</keyword>
<evidence type="ECO:0000313" key="7">
    <source>
        <dbReference type="Proteomes" id="UP001596091"/>
    </source>
</evidence>
<dbReference type="PROSITE" id="PS50109">
    <property type="entry name" value="HIS_KIN"/>
    <property type="match status" value="1"/>
</dbReference>
<dbReference type="SMART" id="SM00387">
    <property type="entry name" value="HATPase_c"/>
    <property type="match status" value="1"/>
</dbReference>
<dbReference type="Proteomes" id="UP001596091">
    <property type="component" value="Unassembled WGS sequence"/>
</dbReference>
<evidence type="ECO:0000256" key="1">
    <source>
        <dbReference type="ARBA" id="ARBA00022679"/>
    </source>
</evidence>
<evidence type="ECO:0000259" key="5">
    <source>
        <dbReference type="PROSITE" id="PS50109"/>
    </source>
</evidence>
<dbReference type="InterPro" id="IPR011110">
    <property type="entry name" value="Reg_prop"/>
</dbReference>
<keyword evidence="4" id="KW-0812">Transmembrane</keyword>
<name>A0ABW1EIK1_9BACT</name>
<keyword evidence="1" id="KW-0808">Transferase</keyword>
<sequence length="1043" mass="114527">MRSGCRRNTEQRTKRRWAQPGVWLVIACMNVTVVCGVARQAWGIPRANLSLSEYQKQEWQVEDGLPANNVRAIAQRADGSLVIATSAGISSFDGIHFRAEPIDGAAAGDPDRDNEAVNAVLPVGADEMWIGTDGRGVLHQTASGTVNVSEAAGRYHERIRNLYRDTHGVVWIATQNGVERFANGKLEAVNAGGMIIGSIVAPFAEGSDGGMFFVTSSGLYRWKHGEVAPYLLHEIQNEPAIALYRDVQGNVWVGTSHHVVELTLKKALQESRGGREYDEAVKASVPDSVSVMIGDAMGNLWIGTRRAGLWRLSKEGLQGWSTHDGLADDAIRSLFLDDEQNLWVGMLSGGLSRWRKGALAPYGDPEGMHATYTANVLADSHGDLWLGTWDKGLFRRHDGRLIPTSPPGMPISTPIRALAEDRKHQVWVGTWYDGIYRYDGSTFHHYHLSNESPGNAVSAILTAKDGGLWIGTYTGLLYFAKGEPSRYGGVLFLDSQLVTCLLEDRDGSVLVGTNAGLYRVRNGKTQTIDGLDHAYILSLTIDSGGYVWVGTKRGGLMAMVGDHVTAVPAGAGFPEFQVNTAIEDKDAHLWFGTSRGIVRVAAADLHAVMEGRRNTLSAVILDKADGMRSSECSGPSLPLAARMPDDTLWFATTKGFVHTTDAAEMLGGSQPAARIMGWTPMIDPNSAELVPTTSKKLVDLEAGHSDLLLFFHAKLLSNPSHLEFRYRLTGYDSSWTTTRAHVARYRHLPPGNYTFEVQARRSGEDWSTPVATIAVKQSPFIYQTWYFYALLFLIAVAVVIQIFRRRLQLMKGRMGIVLEERSRIARECHDTLMAGFAAVSWQLEATAKLFRDSKSESTPAAQSCALARSMVSHCQAEARRIIWDLRDTDEVTNVLSHALARTLSANVAPETIETTFEVDGDELPLAPGCVHHLVCIGQEAVSNAIKHAEARHIAIQLRYDDDALALSIRDDGRGFQRGDAKEGNSKHFGISVMEERARKVGGMLRLQTMPGVGTEVTVDVPFNPLLQPLRRDQEHHVIRWIGI</sequence>
<dbReference type="Gene3D" id="2.130.10.10">
    <property type="entry name" value="YVTN repeat-like/Quinoprotein amine dehydrogenase"/>
    <property type="match status" value="3"/>
</dbReference>
<keyword evidence="3" id="KW-0902">Two-component regulatory system</keyword>
<dbReference type="Pfam" id="PF07494">
    <property type="entry name" value="Reg_prop"/>
    <property type="match status" value="1"/>
</dbReference>
<dbReference type="SUPFAM" id="SSF55874">
    <property type="entry name" value="ATPase domain of HSP90 chaperone/DNA topoisomerase II/histidine kinase"/>
    <property type="match status" value="1"/>
</dbReference>
<keyword evidence="2" id="KW-0418">Kinase</keyword>
<dbReference type="Pfam" id="PF07730">
    <property type="entry name" value="HisKA_3"/>
    <property type="match status" value="1"/>
</dbReference>
<dbReference type="Pfam" id="PF02518">
    <property type="entry name" value="HATPase_c"/>
    <property type="match status" value="1"/>
</dbReference>
<dbReference type="InterPro" id="IPR011712">
    <property type="entry name" value="Sig_transdc_His_kin_sub3_dim/P"/>
</dbReference>
<feature type="transmembrane region" description="Helical" evidence="4">
    <location>
        <begin position="21"/>
        <end position="42"/>
    </location>
</feature>
<gene>
    <name evidence="6" type="ORF">ACFPT7_17605</name>
</gene>